<feature type="transmembrane region" description="Helical" evidence="9">
    <location>
        <begin position="436"/>
        <end position="460"/>
    </location>
</feature>
<dbReference type="InterPro" id="IPR017871">
    <property type="entry name" value="ABC_transporter-like_CS"/>
</dbReference>
<dbReference type="PANTHER" id="PTHR48041">
    <property type="entry name" value="ABC TRANSPORTER G FAMILY MEMBER 28"/>
    <property type="match status" value="1"/>
</dbReference>
<evidence type="ECO:0000256" key="5">
    <source>
        <dbReference type="ARBA" id="ARBA00022840"/>
    </source>
</evidence>
<dbReference type="SMART" id="SM00382">
    <property type="entry name" value="AAA"/>
    <property type="match status" value="1"/>
</dbReference>
<dbReference type="EMBL" id="JALJOT010000012">
    <property type="protein sequence ID" value="KAK9904696.1"/>
    <property type="molecule type" value="Genomic_DNA"/>
</dbReference>
<feature type="domain" description="ABC transporter" evidence="10">
    <location>
        <begin position="60"/>
        <end position="306"/>
    </location>
</feature>
<feature type="transmembrane region" description="Helical" evidence="9">
    <location>
        <begin position="620"/>
        <end position="641"/>
    </location>
</feature>
<comment type="caution">
    <text evidence="11">The sequence shown here is derived from an EMBL/GenBank/DDBJ whole genome shotgun (WGS) entry which is preliminary data.</text>
</comment>
<dbReference type="InterPro" id="IPR003439">
    <property type="entry name" value="ABC_transporter-like_ATP-bd"/>
</dbReference>
<feature type="transmembrane region" description="Helical" evidence="9">
    <location>
        <begin position="488"/>
        <end position="506"/>
    </location>
</feature>
<dbReference type="Pfam" id="PF00005">
    <property type="entry name" value="ABC_tran"/>
    <property type="match status" value="1"/>
</dbReference>
<dbReference type="InterPro" id="IPR013525">
    <property type="entry name" value="ABC2_TM"/>
</dbReference>
<dbReference type="SUPFAM" id="SSF52540">
    <property type="entry name" value="P-loop containing nucleoside triphosphate hydrolases"/>
    <property type="match status" value="1"/>
</dbReference>
<dbReference type="PANTHER" id="PTHR48041:SF91">
    <property type="entry name" value="ABC TRANSPORTER G FAMILY MEMBER 28"/>
    <property type="match status" value="1"/>
</dbReference>
<evidence type="ECO:0000256" key="4">
    <source>
        <dbReference type="ARBA" id="ARBA00022741"/>
    </source>
</evidence>
<dbReference type="InterPro" id="IPR027417">
    <property type="entry name" value="P-loop_NTPase"/>
</dbReference>
<evidence type="ECO:0000256" key="2">
    <source>
        <dbReference type="ARBA" id="ARBA00022448"/>
    </source>
</evidence>
<keyword evidence="3 9" id="KW-0812">Transmembrane</keyword>
<sequence>MSVQQRTADPKSDMRFASFRVPDHQPDDSVEDLEAQTSEDMEGDISEESGDLNVEGGMTVAFKDLSYEVWNSANKKQRLKLLTEVSGFMPPGHLSALMGPSGSSKTTLLDVLAGRKTVGTIAGKILFAGQHATRTFLRRYTGYVEQFDTLLDNLTVYEMLAYTSELKNPMAEPFEKKRAKVEMVINQLGLNGCRGVRIGNPLARGISGGQCKRVNIGIALVTNPRVLFLDEPTSGLDSYTSNEVMTVVKGLTKTGITICATIHNPTPYCFNLFDRLMILLHGRVVYSGENGPGAVRYFEQFPGVKPFGHRGSFHNKAEWIVDLTTRADREGKHAEYANRYDASDLKAANLKELDLQLDRGYRVTDEQMKELSVRRETTNPWYWGVRTLIKWRATKDFRDVTFLGPRIVDKLVLALIIMTLYWRVGENHKLSNYNNLAAVLFLWTILPGYAAAAFIPTIVLERPLFVRERNDGLYRPITYVIFKMMEEISITLVNSLVFSAIVFFPLKLTGDFIIFWLIFLTTTSIGIVLAYAIASVSPNMDVANAALPAYVTSLLFFVGLLLRIQDQPAYWKWYGYIDFLKYAWSAQMINQFETSHTRVLEGLTVLEFYGLEKQNKWAQLGYESLFFIGFTILAWAALAFVSHQKR</sequence>
<evidence type="ECO:0000256" key="6">
    <source>
        <dbReference type="ARBA" id="ARBA00022989"/>
    </source>
</evidence>
<reference evidence="11 12" key="1">
    <citation type="journal article" date="2024" name="Nat. Commun.">
        <title>Phylogenomics reveals the evolutionary origins of lichenization in chlorophyte algae.</title>
        <authorList>
            <person name="Puginier C."/>
            <person name="Libourel C."/>
            <person name="Otte J."/>
            <person name="Skaloud P."/>
            <person name="Haon M."/>
            <person name="Grisel S."/>
            <person name="Petersen M."/>
            <person name="Berrin J.G."/>
            <person name="Delaux P.M."/>
            <person name="Dal Grande F."/>
            <person name="Keller J."/>
        </authorList>
    </citation>
    <scope>NUCLEOTIDE SEQUENCE [LARGE SCALE GENOMIC DNA]</scope>
    <source>
        <strain evidence="11 12">SAG 216-7</strain>
    </source>
</reference>
<dbReference type="CDD" id="cd03213">
    <property type="entry name" value="ABCG_EPDR"/>
    <property type="match status" value="1"/>
</dbReference>
<feature type="compositionally biased region" description="Acidic residues" evidence="8">
    <location>
        <begin position="28"/>
        <end position="50"/>
    </location>
</feature>
<evidence type="ECO:0000256" key="3">
    <source>
        <dbReference type="ARBA" id="ARBA00022692"/>
    </source>
</evidence>
<evidence type="ECO:0000256" key="8">
    <source>
        <dbReference type="SAM" id="MobiDB-lite"/>
    </source>
</evidence>
<dbReference type="Gene3D" id="3.40.50.300">
    <property type="entry name" value="P-loop containing nucleotide triphosphate hydrolases"/>
    <property type="match status" value="1"/>
</dbReference>
<protein>
    <recommendedName>
        <fullName evidence="10">ABC transporter domain-containing protein</fullName>
    </recommendedName>
</protein>
<dbReference type="InterPro" id="IPR003593">
    <property type="entry name" value="AAA+_ATPase"/>
</dbReference>
<comment type="subcellular location">
    <subcellularLocation>
        <location evidence="1">Membrane</location>
        <topology evidence="1">Multi-pass membrane protein</topology>
    </subcellularLocation>
</comment>
<accession>A0ABR2YFT3</accession>
<evidence type="ECO:0000313" key="11">
    <source>
        <dbReference type="EMBL" id="KAK9904696.1"/>
    </source>
</evidence>
<evidence type="ECO:0000313" key="12">
    <source>
        <dbReference type="Proteomes" id="UP001491310"/>
    </source>
</evidence>
<dbReference type="PROSITE" id="PS00211">
    <property type="entry name" value="ABC_TRANSPORTER_1"/>
    <property type="match status" value="1"/>
</dbReference>
<keyword evidence="4" id="KW-0547">Nucleotide-binding</keyword>
<feature type="transmembrane region" description="Helical" evidence="9">
    <location>
        <begin position="545"/>
        <end position="564"/>
    </location>
</feature>
<gene>
    <name evidence="11" type="ORF">WJX75_000743</name>
</gene>
<evidence type="ECO:0000256" key="9">
    <source>
        <dbReference type="SAM" id="Phobius"/>
    </source>
</evidence>
<feature type="transmembrane region" description="Helical" evidence="9">
    <location>
        <begin position="512"/>
        <end position="533"/>
    </location>
</feature>
<keyword evidence="7 9" id="KW-0472">Membrane</keyword>
<evidence type="ECO:0000256" key="7">
    <source>
        <dbReference type="ARBA" id="ARBA00023136"/>
    </source>
</evidence>
<keyword evidence="5" id="KW-0067">ATP-binding</keyword>
<evidence type="ECO:0000259" key="10">
    <source>
        <dbReference type="PROSITE" id="PS50893"/>
    </source>
</evidence>
<keyword evidence="6 9" id="KW-1133">Transmembrane helix</keyword>
<proteinExistence type="predicted"/>
<name>A0ABR2YFT3_9CHLO</name>
<dbReference type="InterPro" id="IPR050352">
    <property type="entry name" value="ABCG_transporters"/>
</dbReference>
<feature type="transmembrane region" description="Helical" evidence="9">
    <location>
        <begin position="407"/>
        <end position="424"/>
    </location>
</feature>
<dbReference type="Proteomes" id="UP001491310">
    <property type="component" value="Unassembled WGS sequence"/>
</dbReference>
<organism evidence="11 12">
    <name type="scientific">Coccomyxa subellipsoidea</name>
    <dbReference type="NCBI Taxonomy" id="248742"/>
    <lineage>
        <taxon>Eukaryota</taxon>
        <taxon>Viridiplantae</taxon>
        <taxon>Chlorophyta</taxon>
        <taxon>core chlorophytes</taxon>
        <taxon>Trebouxiophyceae</taxon>
        <taxon>Trebouxiophyceae incertae sedis</taxon>
        <taxon>Coccomyxaceae</taxon>
        <taxon>Coccomyxa</taxon>
    </lineage>
</organism>
<feature type="region of interest" description="Disordered" evidence="8">
    <location>
        <begin position="1"/>
        <end position="50"/>
    </location>
</feature>
<keyword evidence="2" id="KW-0813">Transport</keyword>
<dbReference type="Pfam" id="PF01061">
    <property type="entry name" value="ABC2_membrane"/>
    <property type="match status" value="1"/>
</dbReference>
<evidence type="ECO:0000256" key="1">
    <source>
        <dbReference type="ARBA" id="ARBA00004141"/>
    </source>
</evidence>
<dbReference type="PROSITE" id="PS50893">
    <property type="entry name" value="ABC_TRANSPORTER_2"/>
    <property type="match status" value="1"/>
</dbReference>
<keyword evidence="12" id="KW-1185">Reference proteome</keyword>